<dbReference type="EMBL" id="CM047899">
    <property type="protein sequence ID" value="KAJ0102054.1"/>
    <property type="molecule type" value="Genomic_DNA"/>
</dbReference>
<protein>
    <submittedName>
        <fullName evidence="1">Uncharacterized protein</fullName>
    </submittedName>
</protein>
<evidence type="ECO:0000313" key="2">
    <source>
        <dbReference type="Proteomes" id="UP001164250"/>
    </source>
</evidence>
<dbReference type="Proteomes" id="UP001164250">
    <property type="component" value="Chromosome 3"/>
</dbReference>
<keyword evidence="2" id="KW-1185">Reference proteome</keyword>
<comment type="caution">
    <text evidence="1">The sequence shown here is derived from an EMBL/GenBank/DDBJ whole genome shotgun (WGS) entry which is preliminary data.</text>
</comment>
<reference evidence="2" key="1">
    <citation type="journal article" date="2023" name="G3 (Bethesda)">
        <title>Genome assembly and association tests identify interacting loci associated with vigor, precocity, and sex in interspecific pistachio rootstocks.</title>
        <authorList>
            <person name="Palmer W."/>
            <person name="Jacygrad E."/>
            <person name="Sagayaradj S."/>
            <person name="Cavanaugh K."/>
            <person name="Han R."/>
            <person name="Bertier L."/>
            <person name="Beede B."/>
            <person name="Kafkas S."/>
            <person name="Golino D."/>
            <person name="Preece J."/>
            <person name="Michelmore R."/>
        </authorList>
    </citation>
    <scope>NUCLEOTIDE SEQUENCE [LARGE SCALE GENOMIC DNA]</scope>
</reference>
<sequence>MISRSVFAASKKLHQSIFRKPTLHLLPSSFSFFSSTPHQDSHNLYKLNHKDWLSPNEVLKIFSNLKEPTSIISVLNQYSQRKDYKPNEALFTLVINHLAQAKSFDAIEHIMQRIKVERSCRLSDEFFYNVVKIYGNQAGRIKKAIDTLFDMPNGYKCWPSVKTFNFVLNLLVANKLFDEIHEIYLSANRLGIEIDECCLNILVKGKQGKVEEGMKLLERMKVKGCYPNAGSYQEVLYGLLDKERFMEAKEILGRMICAHMNPSFVSYKKLIDGLCREKLVEDVDLVLKQMVQQGFVPRMGMWRAIVRCVLSGNNANICLDEIVDS</sequence>
<organism evidence="1 2">
    <name type="scientific">Pistacia atlantica</name>
    <dbReference type="NCBI Taxonomy" id="434234"/>
    <lineage>
        <taxon>Eukaryota</taxon>
        <taxon>Viridiplantae</taxon>
        <taxon>Streptophyta</taxon>
        <taxon>Embryophyta</taxon>
        <taxon>Tracheophyta</taxon>
        <taxon>Spermatophyta</taxon>
        <taxon>Magnoliopsida</taxon>
        <taxon>eudicotyledons</taxon>
        <taxon>Gunneridae</taxon>
        <taxon>Pentapetalae</taxon>
        <taxon>rosids</taxon>
        <taxon>malvids</taxon>
        <taxon>Sapindales</taxon>
        <taxon>Anacardiaceae</taxon>
        <taxon>Pistacia</taxon>
    </lineage>
</organism>
<gene>
    <name evidence="1" type="ORF">Patl1_05003</name>
</gene>
<accession>A0ACC1BSX8</accession>
<evidence type="ECO:0000313" key="1">
    <source>
        <dbReference type="EMBL" id="KAJ0102054.1"/>
    </source>
</evidence>
<name>A0ACC1BSX8_9ROSI</name>
<proteinExistence type="predicted"/>